<dbReference type="Gramene" id="ABO96339">
    <property type="protein sequence ID" value="ABO96339"/>
    <property type="gene ID" value="OSTLU_31802"/>
</dbReference>
<dbReference type="GO" id="GO:0005759">
    <property type="term" value="C:mitochondrial matrix"/>
    <property type="evidence" value="ECO:0007669"/>
    <property type="project" value="InterPro"/>
</dbReference>
<protein>
    <recommendedName>
        <fullName evidence="4">Mitochondrial glyco protein</fullName>
    </recommendedName>
</protein>
<dbReference type="InterPro" id="IPR003428">
    <property type="entry name" value="MAM33"/>
</dbReference>
<evidence type="ECO:0000313" key="3">
    <source>
        <dbReference type="Proteomes" id="UP000001568"/>
    </source>
</evidence>
<dbReference type="PANTHER" id="PTHR10826">
    <property type="entry name" value="COMPLEMENT COMPONENT 1"/>
    <property type="match status" value="1"/>
</dbReference>
<accession>A4RXS8</accession>
<evidence type="ECO:0000256" key="1">
    <source>
        <dbReference type="SAM" id="MobiDB-lite"/>
    </source>
</evidence>
<evidence type="ECO:0008006" key="4">
    <source>
        <dbReference type="Google" id="ProtNLM"/>
    </source>
</evidence>
<dbReference type="EMBL" id="CP000585">
    <property type="protein sequence ID" value="ABO96339.1"/>
    <property type="molecule type" value="Genomic_DNA"/>
</dbReference>
<dbReference type="STRING" id="436017.A4RXS8"/>
<dbReference type="Proteomes" id="UP000001568">
    <property type="component" value="Chromosome 5"/>
</dbReference>
<dbReference type="OMA" id="RWLNNVK"/>
<organism evidence="2 3">
    <name type="scientific">Ostreococcus lucimarinus (strain CCE9901)</name>
    <dbReference type="NCBI Taxonomy" id="436017"/>
    <lineage>
        <taxon>Eukaryota</taxon>
        <taxon>Viridiplantae</taxon>
        <taxon>Chlorophyta</taxon>
        <taxon>Mamiellophyceae</taxon>
        <taxon>Mamiellales</taxon>
        <taxon>Bathycoccaceae</taxon>
        <taxon>Ostreococcus</taxon>
    </lineage>
</organism>
<dbReference type="RefSeq" id="XP_001418046.1">
    <property type="nucleotide sequence ID" value="XM_001418009.1"/>
</dbReference>
<dbReference type="HOGENOM" id="CLU_072692_0_0_1"/>
<dbReference type="Gene3D" id="3.10.280.10">
    <property type="entry name" value="Mitochondrial glycoprotein"/>
    <property type="match status" value="1"/>
</dbReference>
<dbReference type="InterPro" id="IPR036561">
    <property type="entry name" value="MAM33_sf"/>
</dbReference>
<sequence length="275" mass="30384">MRKSLRSIASCASRVVARATPRASSTNASPRTLPRLTTRASAAAPRIALDARFCARGFASDASAPVSARTLSEALLEERAHESAAYEPSAAAASGPPEPFELHETDGDAEVTLTKTYGDDEEIAVTFVAQEEPYDDDMLDEDDFDEEEDGLDEELELEEDESIAIDFNVVVSKTDGSAHLDFDCVTDGEIIEIRHVSYEQYDENNPILGTAYSGPNFEDLEETVQDKFHDYLEVRGINSDLASYIVEAHLDKEQREYTNWLGNVSKFVADKKETK</sequence>
<keyword evidence="3" id="KW-1185">Reference proteome</keyword>
<dbReference type="PANTHER" id="PTHR10826:SF1">
    <property type="entry name" value="COMPLEMENT COMPONENT 1 Q SUBCOMPONENT-BINDING PROTEIN, MITOCHONDRIAL"/>
    <property type="match status" value="1"/>
</dbReference>
<feature type="region of interest" description="Disordered" evidence="1">
    <location>
        <begin position="79"/>
        <end position="104"/>
    </location>
</feature>
<dbReference type="OrthoDB" id="278212at2759"/>
<dbReference type="AlphaFoldDB" id="A4RXS8"/>
<feature type="compositionally biased region" description="Low complexity" evidence="1">
    <location>
        <begin position="85"/>
        <end position="95"/>
    </location>
</feature>
<reference evidence="2 3" key="1">
    <citation type="journal article" date="2007" name="Proc. Natl. Acad. Sci. U.S.A.">
        <title>The tiny eukaryote Ostreococcus provides genomic insights into the paradox of plankton speciation.</title>
        <authorList>
            <person name="Palenik B."/>
            <person name="Grimwood J."/>
            <person name="Aerts A."/>
            <person name="Rouze P."/>
            <person name="Salamov A."/>
            <person name="Putnam N."/>
            <person name="Dupont C."/>
            <person name="Jorgensen R."/>
            <person name="Derelle E."/>
            <person name="Rombauts S."/>
            <person name="Zhou K."/>
            <person name="Otillar R."/>
            <person name="Merchant S.S."/>
            <person name="Podell S."/>
            <person name="Gaasterland T."/>
            <person name="Napoli C."/>
            <person name="Gendler K."/>
            <person name="Manuell A."/>
            <person name="Tai V."/>
            <person name="Vallon O."/>
            <person name="Piganeau G."/>
            <person name="Jancek S."/>
            <person name="Heijde M."/>
            <person name="Jabbari K."/>
            <person name="Bowler C."/>
            <person name="Lohr M."/>
            <person name="Robbens S."/>
            <person name="Werner G."/>
            <person name="Dubchak I."/>
            <person name="Pazour G.J."/>
            <person name="Ren Q."/>
            <person name="Paulsen I."/>
            <person name="Delwiche C."/>
            <person name="Schmutz J."/>
            <person name="Rokhsar D."/>
            <person name="Van de Peer Y."/>
            <person name="Moreau H."/>
            <person name="Grigoriev I.V."/>
        </authorList>
    </citation>
    <scope>NUCLEOTIDE SEQUENCE [LARGE SCALE GENOMIC DNA]</scope>
    <source>
        <strain evidence="2 3">CCE9901</strain>
    </source>
</reference>
<name>A4RXS8_OSTLU</name>
<dbReference type="SUPFAM" id="SSF54529">
    <property type="entry name" value="Mitochondrial glycoprotein MAM33-like"/>
    <property type="match status" value="1"/>
</dbReference>
<evidence type="ECO:0000313" key="2">
    <source>
        <dbReference type="EMBL" id="ABO96339.1"/>
    </source>
</evidence>
<proteinExistence type="predicted"/>
<dbReference type="GeneID" id="5002135"/>
<dbReference type="Pfam" id="PF02330">
    <property type="entry name" value="MAM33"/>
    <property type="match status" value="1"/>
</dbReference>
<dbReference type="KEGG" id="olu:OSTLU_31802"/>
<dbReference type="eggNOG" id="KOG2536">
    <property type="taxonomic scope" value="Eukaryota"/>
</dbReference>
<gene>
    <name evidence="2" type="ORF">OSTLU_31802</name>
</gene>